<organism evidence="3 4">
    <name type="scientific">Perkinsus olseni</name>
    <name type="common">Perkinsus atlanticus</name>
    <dbReference type="NCBI Taxonomy" id="32597"/>
    <lineage>
        <taxon>Eukaryota</taxon>
        <taxon>Sar</taxon>
        <taxon>Alveolata</taxon>
        <taxon>Perkinsozoa</taxon>
        <taxon>Perkinsea</taxon>
        <taxon>Perkinsida</taxon>
        <taxon>Perkinsidae</taxon>
        <taxon>Perkinsus</taxon>
    </lineage>
</organism>
<protein>
    <submittedName>
        <fullName evidence="3">Uncharacterized protein</fullName>
    </submittedName>
</protein>
<evidence type="ECO:0000256" key="1">
    <source>
        <dbReference type="SAM" id="MobiDB-lite"/>
    </source>
</evidence>
<name>A0A7J6N3E8_PEROL</name>
<accession>A0A7J6N3E8</accession>
<sequence>MRSFVVSLSTFATALSLVSATEDPCSQMCSDVSGCANSKYGSYCKSWETPAVCFGLIKKSDGSICFEPTDPGCAGEPVACGVQTTMAPATTTKHTSTAFMSTTKAPMTTTTGAETSTTGAETSTTGAETTTTSAETTTTGAETTTAGAKTTTTGAKTTTTGAKTTTTGAETTTTGAETTTGVQTVTTTVPVSTTTTVKVTTTESTTSAATTTTQAAGLNGKYCGNLYGQDFSVDFESGRATLSVLGQTAGCDYEVDGTDIEFSNYDAILQKLMDMFHINKIQGTIVSSTEIHIKAGILIDTTLTQC</sequence>
<proteinExistence type="predicted"/>
<evidence type="ECO:0000256" key="2">
    <source>
        <dbReference type="SAM" id="SignalP"/>
    </source>
</evidence>
<keyword evidence="2" id="KW-0732">Signal</keyword>
<gene>
    <name evidence="3" type="ORF">FOZ60_017076</name>
</gene>
<dbReference type="EMBL" id="JABANP010000942">
    <property type="protein sequence ID" value="KAF4677980.1"/>
    <property type="molecule type" value="Genomic_DNA"/>
</dbReference>
<feature type="signal peptide" evidence="2">
    <location>
        <begin position="1"/>
        <end position="20"/>
    </location>
</feature>
<dbReference type="AlphaFoldDB" id="A0A7J6N3E8"/>
<reference evidence="3 4" key="1">
    <citation type="submission" date="2020-04" db="EMBL/GenBank/DDBJ databases">
        <title>Perkinsus olseni comparative genomics.</title>
        <authorList>
            <person name="Bogema D.R."/>
        </authorList>
    </citation>
    <scope>NUCLEOTIDE SEQUENCE [LARGE SCALE GENOMIC DNA]</scope>
    <source>
        <strain evidence="3">00978-12</strain>
    </source>
</reference>
<feature type="chain" id="PRO_5029666161" evidence="2">
    <location>
        <begin position="21"/>
        <end position="306"/>
    </location>
</feature>
<comment type="caution">
    <text evidence="3">The sequence shown here is derived from an EMBL/GenBank/DDBJ whole genome shotgun (WGS) entry which is preliminary data.</text>
</comment>
<feature type="region of interest" description="Disordered" evidence="1">
    <location>
        <begin position="106"/>
        <end position="178"/>
    </location>
</feature>
<dbReference type="Proteomes" id="UP000541610">
    <property type="component" value="Unassembled WGS sequence"/>
</dbReference>
<evidence type="ECO:0000313" key="3">
    <source>
        <dbReference type="EMBL" id="KAF4677980.1"/>
    </source>
</evidence>
<evidence type="ECO:0000313" key="4">
    <source>
        <dbReference type="Proteomes" id="UP000541610"/>
    </source>
</evidence>